<evidence type="ECO:0000313" key="2">
    <source>
        <dbReference type="EMBL" id="QIV87494.1"/>
    </source>
</evidence>
<dbReference type="AlphaFoldDB" id="A0A6H0SJJ6"/>
<evidence type="ECO:0000313" key="3">
    <source>
        <dbReference type="Proteomes" id="UP000502331"/>
    </source>
</evidence>
<accession>A0A6H0SJJ6</accession>
<feature type="signal peptide" evidence="1">
    <location>
        <begin position="1"/>
        <end position="39"/>
    </location>
</feature>
<name>A0A6H0SJJ6_9MICC</name>
<keyword evidence="1" id="KW-0732">Signal</keyword>
<dbReference type="EMBL" id="CP032549">
    <property type="protein sequence ID" value="QIV87494.1"/>
    <property type="molecule type" value="Genomic_DNA"/>
</dbReference>
<reference evidence="2 3" key="1">
    <citation type="submission" date="2018-09" db="EMBL/GenBank/DDBJ databases">
        <title>Glutamicibacter mishrai S5-52T (LMG 29155T = KCTC 39846T).</title>
        <authorList>
            <person name="Das S.K."/>
        </authorList>
    </citation>
    <scope>NUCLEOTIDE SEQUENCE [LARGE SCALE GENOMIC DNA]</scope>
    <source>
        <strain evidence="2 3">S5-52</strain>
    </source>
</reference>
<evidence type="ECO:0000256" key="1">
    <source>
        <dbReference type="SAM" id="SignalP"/>
    </source>
</evidence>
<sequence length="95" mass="10763">MRIFDVRSRILKTKSRIVSVLATVGLSAGILLSASPAQAYDHYWVSSFDTKAQCQATTLTRIAGLSVQKKKIVSSTICKYYKGEYKPYFSMIRYR</sequence>
<organism evidence="2 3">
    <name type="scientific">Glutamicibacter mishrai</name>
    <dbReference type="NCBI Taxonomy" id="1775880"/>
    <lineage>
        <taxon>Bacteria</taxon>
        <taxon>Bacillati</taxon>
        <taxon>Actinomycetota</taxon>
        <taxon>Actinomycetes</taxon>
        <taxon>Micrococcales</taxon>
        <taxon>Micrococcaceae</taxon>
        <taxon>Glutamicibacter</taxon>
    </lineage>
</organism>
<protein>
    <submittedName>
        <fullName evidence="2">Uncharacterized protein</fullName>
    </submittedName>
</protein>
<keyword evidence="3" id="KW-1185">Reference proteome</keyword>
<proteinExistence type="predicted"/>
<dbReference type="Proteomes" id="UP000502331">
    <property type="component" value="Chromosome"/>
</dbReference>
<feature type="chain" id="PRO_5026135570" evidence="1">
    <location>
        <begin position="40"/>
        <end position="95"/>
    </location>
</feature>
<gene>
    <name evidence="2" type="ORF">D3791_10410</name>
</gene>